<evidence type="ECO:0000256" key="17">
    <source>
        <dbReference type="ARBA" id="ARBA00060485"/>
    </source>
</evidence>
<dbReference type="RefSeq" id="WP_101517807.1">
    <property type="nucleotide sequence ID" value="NZ_PKUS01000007.1"/>
</dbReference>
<protein>
    <recommendedName>
        <fullName evidence="3 18">FAD:protein FMN transferase</fullName>
        <ecNumber evidence="2 18">2.7.1.180</ecNumber>
    </recommendedName>
    <alternativeName>
        <fullName evidence="15 18">Flavin transferase</fullName>
    </alternativeName>
</protein>
<evidence type="ECO:0000256" key="19">
    <source>
        <dbReference type="PIRSR" id="PIRSR006268-2"/>
    </source>
</evidence>
<keyword evidence="6 18" id="KW-0285">Flavoprotein</keyword>
<evidence type="ECO:0000256" key="2">
    <source>
        <dbReference type="ARBA" id="ARBA00011955"/>
    </source>
</evidence>
<evidence type="ECO:0000256" key="20">
    <source>
        <dbReference type="RuleBase" id="RU363002"/>
    </source>
</evidence>
<keyword evidence="22" id="KW-1185">Reference proteome</keyword>
<evidence type="ECO:0000256" key="14">
    <source>
        <dbReference type="ARBA" id="ARBA00023288"/>
    </source>
</evidence>
<dbReference type="AlphaFoldDB" id="A0A2N5X4U2"/>
<comment type="cofactor">
    <cofactor evidence="19">
        <name>Mg(2+)</name>
        <dbReference type="ChEBI" id="CHEBI:18420"/>
    </cofactor>
    <cofactor evidence="19">
        <name>Mn(2+)</name>
        <dbReference type="ChEBI" id="CHEBI:29035"/>
    </cofactor>
    <text evidence="19">Magnesium. Can also use manganese.</text>
</comment>
<dbReference type="PANTHER" id="PTHR30040:SF2">
    <property type="entry name" value="FAD:PROTEIN FMN TRANSFERASE"/>
    <property type="match status" value="1"/>
</dbReference>
<comment type="caution">
    <text evidence="21">The sequence shown here is derived from an EMBL/GenBank/DDBJ whole genome shotgun (WGS) entry which is preliminary data.</text>
</comment>
<dbReference type="PIRSF" id="PIRSF006268">
    <property type="entry name" value="ApbE"/>
    <property type="match status" value="1"/>
</dbReference>
<accession>A0A2N5X4U2</accession>
<organism evidence="21 22">
    <name type="scientific">Pseudohalioglobus lutimaris</name>
    <dbReference type="NCBI Taxonomy" id="1737061"/>
    <lineage>
        <taxon>Bacteria</taxon>
        <taxon>Pseudomonadati</taxon>
        <taxon>Pseudomonadota</taxon>
        <taxon>Gammaproteobacteria</taxon>
        <taxon>Cellvibrionales</taxon>
        <taxon>Halieaceae</taxon>
        <taxon>Pseudohalioglobus</taxon>
    </lineage>
</organism>
<dbReference type="GO" id="GO:0046872">
    <property type="term" value="F:metal ion binding"/>
    <property type="evidence" value="ECO:0007669"/>
    <property type="project" value="UniProtKB-UniRule"/>
</dbReference>
<keyword evidence="7 18" id="KW-0808">Transferase</keyword>
<dbReference type="InterPro" id="IPR003374">
    <property type="entry name" value="ApbE-like_sf"/>
</dbReference>
<evidence type="ECO:0000256" key="7">
    <source>
        <dbReference type="ARBA" id="ARBA00022679"/>
    </source>
</evidence>
<dbReference type="PANTHER" id="PTHR30040">
    <property type="entry name" value="THIAMINE BIOSYNTHESIS LIPOPROTEIN APBE"/>
    <property type="match status" value="1"/>
</dbReference>
<keyword evidence="10 18" id="KW-0274">FAD</keyword>
<evidence type="ECO:0000256" key="9">
    <source>
        <dbReference type="ARBA" id="ARBA00022729"/>
    </source>
</evidence>
<dbReference type="Gene3D" id="3.10.520.10">
    <property type="entry name" value="ApbE-like domains"/>
    <property type="match status" value="1"/>
</dbReference>
<proteinExistence type="inferred from homology"/>
<dbReference type="FunFam" id="3.10.520.10:FF:000001">
    <property type="entry name" value="FAD:protein FMN transferase"/>
    <property type="match status" value="1"/>
</dbReference>
<keyword evidence="13" id="KW-0564">Palmitate</keyword>
<dbReference type="InterPro" id="IPR024932">
    <property type="entry name" value="ApbE"/>
</dbReference>
<evidence type="ECO:0000256" key="1">
    <source>
        <dbReference type="ARBA" id="ARBA00008282"/>
    </source>
</evidence>
<dbReference type="EMBL" id="PKUS01000007">
    <property type="protein sequence ID" value="PLW69501.1"/>
    <property type="molecule type" value="Genomic_DNA"/>
</dbReference>
<feature type="binding site" evidence="19">
    <location>
        <position position="292"/>
    </location>
    <ligand>
        <name>Mg(2+)</name>
        <dbReference type="ChEBI" id="CHEBI:18420"/>
    </ligand>
</feature>
<name>A0A2N5X4U2_9GAMM</name>
<evidence type="ECO:0000256" key="10">
    <source>
        <dbReference type="ARBA" id="ARBA00022827"/>
    </source>
</evidence>
<evidence type="ECO:0000256" key="3">
    <source>
        <dbReference type="ARBA" id="ARBA00016337"/>
    </source>
</evidence>
<feature type="chain" id="PRO_5014487220" description="FAD:protein FMN transferase" evidence="20">
    <location>
        <begin position="26"/>
        <end position="347"/>
    </location>
</feature>
<dbReference type="GO" id="GO:0016740">
    <property type="term" value="F:transferase activity"/>
    <property type="evidence" value="ECO:0007669"/>
    <property type="project" value="UniProtKB-UniRule"/>
</dbReference>
<feature type="signal peptide" evidence="20">
    <location>
        <begin position="1"/>
        <end position="25"/>
    </location>
</feature>
<dbReference type="OrthoDB" id="9778595at2"/>
<feature type="binding site" evidence="19">
    <location>
        <position position="296"/>
    </location>
    <ligand>
        <name>Mg(2+)</name>
        <dbReference type="ChEBI" id="CHEBI:18420"/>
    </ligand>
</feature>
<dbReference type="EC" id="2.7.1.180" evidence="2 18"/>
<comment type="function">
    <text evidence="20">Flavin transferase that catalyzes the transfer of the FMN moiety of FAD and its covalent binding to the hydroxyl group of a threonine residue in a target flavoprotein.</text>
</comment>
<comment type="catalytic activity">
    <reaction evidence="16 18 20">
        <text>L-threonyl-[protein] + FAD = FMN-L-threonyl-[protein] + AMP + H(+)</text>
        <dbReference type="Rhea" id="RHEA:36847"/>
        <dbReference type="Rhea" id="RHEA-COMP:11060"/>
        <dbReference type="Rhea" id="RHEA-COMP:11061"/>
        <dbReference type="ChEBI" id="CHEBI:15378"/>
        <dbReference type="ChEBI" id="CHEBI:30013"/>
        <dbReference type="ChEBI" id="CHEBI:57692"/>
        <dbReference type="ChEBI" id="CHEBI:74257"/>
        <dbReference type="ChEBI" id="CHEBI:456215"/>
        <dbReference type="EC" id="2.7.1.180"/>
    </reaction>
</comment>
<evidence type="ECO:0000256" key="16">
    <source>
        <dbReference type="ARBA" id="ARBA00048540"/>
    </source>
</evidence>
<evidence type="ECO:0000256" key="6">
    <source>
        <dbReference type="ARBA" id="ARBA00022630"/>
    </source>
</evidence>
<dbReference type="Proteomes" id="UP000235005">
    <property type="component" value="Unassembled WGS sequence"/>
</dbReference>
<dbReference type="PROSITE" id="PS51257">
    <property type="entry name" value="PROKAR_LIPOPROTEIN"/>
    <property type="match status" value="1"/>
</dbReference>
<evidence type="ECO:0000256" key="5">
    <source>
        <dbReference type="ARBA" id="ARBA00022519"/>
    </source>
</evidence>
<evidence type="ECO:0000256" key="11">
    <source>
        <dbReference type="ARBA" id="ARBA00022842"/>
    </source>
</evidence>
<comment type="similarity">
    <text evidence="1 18 20">Belongs to the ApbE family.</text>
</comment>
<evidence type="ECO:0000256" key="18">
    <source>
        <dbReference type="PIRNR" id="PIRNR006268"/>
    </source>
</evidence>
<keyword evidence="8 18" id="KW-0479">Metal-binding</keyword>
<feature type="binding site" evidence="19">
    <location>
        <position position="178"/>
    </location>
    <ligand>
        <name>Mg(2+)</name>
        <dbReference type="ChEBI" id="CHEBI:18420"/>
    </ligand>
</feature>
<evidence type="ECO:0000256" key="15">
    <source>
        <dbReference type="ARBA" id="ARBA00031306"/>
    </source>
</evidence>
<keyword evidence="11 18" id="KW-0460">Magnesium</keyword>
<comment type="subcellular location">
    <subcellularLocation>
        <location evidence="17 20">Cell inner membrane</location>
        <topology evidence="17 20">Lipid-anchor</topology>
        <orientation evidence="17 20">Periplasmic side</orientation>
    </subcellularLocation>
</comment>
<evidence type="ECO:0000256" key="13">
    <source>
        <dbReference type="ARBA" id="ARBA00023139"/>
    </source>
</evidence>
<keyword evidence="5 20" id="KW-0997">Cell inner membrane</keyword>
<evidence type="ECO:0000256" key="4">
    <source>
        <dbReference type="ARBA" id="ARBA00022475"/>
    </source>
</evidence>
<gene>
    <name evidence="21" type="ORF">C0039_08235</name>
</gene>
<evidence type="ECO:0000313" key="21">
    <source>
        <dbReference type="EMBL" id="PLW69501.1"/>
    </source>
</evidence>
<keyword evidence="14 20" id="KW-0449">Lipoprotein</keyword>
<evidence type="ECO:0000256" key="8">
    <source>
        <dbReference type="ARBA" id="ARBA00022723"/>
    </source>
</evidence>
<sequence length="347" mass="37076">MMRFSVLRFPLMLAALLLVASCDRAPTLHKLSGPTMGTVWHVTLSVPPGQALTRDELVQAIEAELEVVNASMSTYREDSEISRFNRSPVGEWFRVTPDFVRVLSSAISVGKASNAAYDVTVGPLVNLWGFGPGGDAVQPPAQAAIDEALGRVGQDKLRVDAADSAVLKSAGVYLDFSSIAKGYAVDRVASRLAALGIVDYLVEVGGEMRVSGKSPRGDAWRVAIEQPDAQQVGIAGAIRLVNAGIATSGDYRNYFESDGVRYSHTIDPRTGHPVAHELVSVTVVHPSTMLADAWATALTVMGAEEAWSVAEEQGLAVYLIERDGGSYTSRHTEAFTPLLEALPQAQP</sequence>
<evidence type="ECO:0000313" key="22">
    <source>
        <dbReference type="Proteomes" id="UP000235005"/>
    </source>
</evidence>
<keyword evidence="12" id="KW-0472">Membrane</keyword>
<dbReference type="Pfam" id="PF02424">
    <property type="entry name" value="ApbE"/>
    <property type="match status" value="1"/>
</dbReference>
<evidence type="ECO:0000256" key="12">
    <source>
        <dbReference type="ARBA" id="ARBA00023136"/>
    </source>
</evidence>
<dbReference type="SUPFAM" id="SSF143631">
    <property type="entry name" value="ApbE-like"/>
    <property type="match status" value="1"/>
</dbReference>
<keyword evidence="9 20" id="KW-0732">Signal</keyword>
<reference evidence="21 22" key="1">
    <citation type="submission" date="2018-01" db="EMBL/GenBank/DDBJ databases">
        <title>The draft genome sequence of Halioglobus lutimaris HF004.</title>
        <authorList>
            <person name="Du Z.-J."/>
            <person name="Shi M.-J."/>
        </authorList>
    </citation>
    <scope>NUCLEOTIDE SEQUENCE [LARGE SCALE GENOMIC DNA]</scope>
    <source>
        <strain evidence="21 22">HF004</strain>
    </source>
</reference>
<keyword evidence="4" id="KW-1003">Cell membrane</keyword>
<dbReference type="GO" id="GO:0005886">
    <property type="term" value="C:plasma membrane"/>
    <property type="evidence" value="ECO:0007669"/>
    <property type="project" value="UniProtKB-SubCell"/>
</dbReference>